<proteinExistence type="predicted"/>
<dbReference type="SUPFAM" id="SSF48008">
    <property type="entry name" value="GntR ligand-binding domain-like"/>
    <property type="match status" value="1"/>
</dbReference>
<gene>
    <name evidence="5" type="ORF">ABT404_14865</name>
</gene>
<dbReference type="Pfam" id="PF00392">
    <property type="entry name" value="GntR"/>
    <property type="match status" value="1"/>
</dbReference>
<evidence type="ECO:0000256" key="2">
    <source>
        <dbReference type="ARBA" id="ARBA00023125"/>
    </source>
</evidence>
<name>A0ABV1WVD1_9ACTN</name>
<evidence type="ECO:0000313" key="6">
    <source>
        <dbReference type="Proteomes" id="UP001474181"/>
    </source>
</evidence>
<evidence type="ECO:0000256" key="3">
    <source>
        <dbReference type="ARBA" id="ARBA00023163"/>
    </source>
</evidence>
<dbReference type="InterPro" id="IPR011711">
    <property type="entry name" value="GntR_C"/>
</dbReference>
<dbReference type="PANTHER" id="PTHR43537:SF5">
    <property type="entry name" value="UXU OPERON TRANSCRIPTIONAL REGULATOR"/>
    <property type="match status" value="1"/>
</dbReference>
<accession>A0ABV1WVD1</accession>
<dbReference type="EMBL" id="JBEPEK010000087">
    <property type="protein sequence ID" value="MER7180737.1"/>
    <property type="molecule type" value="Genomic_DNA"/>
</dbReference>
<keyword evidence="1" id="KW-0805">Transcription regulation</keyword>
<keyword evidence="2" id="KW-0238">DNA-binding</keyword>
<organism evidence="5 6">
    <name type="scientific">Streptomyces hyaluromycini</name>
    <dbReference type="NCBI Taxonomy" id="1377993"/>
    <lineage>
        <taxon>Bacteria</taxon>
        <taxon>Bacillati</taxon>
        <taxon>Actinomycetota</taxon>
        <taxon>Actinomycetes</taxon>
        <taxon>Kitasatosporales</taxon>
        <taxon>Streptomycetaceae</taxon>
        <taxon>Streptomyces</taxon>
    </lineage>
</organism>
<dbReference type="InterPro" id="IPR000524">
    <property type="entry name" value="Tscrpt_reg_HTH_GntR"/>
</dbReference>
<dbReference type="Pfam" id="PF07729">
    <property type="entry name" value="FCD"/>
    <property type="match status" value="1"/>
</dbReference>
<dbReference type="RefSeq" id="WP_350781016.1">
    <property type="nucleotide sequence ID" value="NZ_JBEPEK010000087.1"/>
</dbReference>
<reference evidence="5 6" key="1">
    <citation type="submission" date="2024-06" db="EMBL/GenBank/DDBJ databases">
        <title>The Natural Products Discovery Center: Release of the First 8490 Sequenced Strains for Exploring Actinobacteria Biosynthetic Diversity.</title>
        <authorList>
            <person name="Kalkreuter E."/>
            <person name="Kautsar S.A."/>
            <person name="Yang D."/>
            <person name="Bader C.D."/>
            <person name="Teijaro C.N."/>
            <person name="Fluegel L."/>
            <person name="Davis C.M."/>
            <person name="Simpson J.R."/>
            <person name="Lauterbach L."/>
            <person name="Steele A.D."/>
            <person name="Gui C."/>
            <person name="Meng S."/>
            <person name="Li G."/>
            <person name="Viehrig K."/>
            <person name="Ye F."/>
            <person name="Su P."/>
            <person name="Kiefer A.F."/>
            <person name="Nichols A."/>
            <person name="Cepeda A.J."/>
            <person name="Yan W."/>
            <person name="Fan B."/>
            <person name="Jiang Y."/>
            <person name="Adhikari A."/>
            <person name="Zheng C.-J."/>
            <person name="Schuster L."/>
            <person name="Cowan T.M."/>
            <person name="Smanski M.J."/>
            <person name="Chevrette M.G."/>
            <person name="De Carvalho L.P.S."/>
            <person name="Shen B."/>
        </authorList>
    </citation>
    <scope>NUCLEOTIDE SEQUENCE [LARGE SCALE GENOMIC DNA]</scope>
    <source>
        <strain evidence="5 6">NPDC000234</strain>
    </source>
</reference>
<dbReference type="InterPro" id="IPR036390">
    <property type="entry name" value="WH_DNA-bd_sf"/>
</dbReference>
<protein>
    <submittedName>
        <fullName evidence="5">GntR family transcriptional regulator</fullName>
    </submittedName>
</protein>
<dbReference type="Proteomes" id="UP001474181">
    <property type="component" value="Unassembled WGS sequence"/>
</dbReference>
<evidence type="ECO:0000259" key="4">
    <source>
        <dbReference type="PROSITE" id="PS50949"/>
    </source>
</evidence>
<sequence length="238" mass="26543">MTMMGDARQSKARLMSDKAYETLREAIVSCELAPGTWIKASELSESLGLGRTPTMQALQRLEAAGFARPVKRKGWQVTPMTLQSVQDILEAFELTAPSLVVLIIRNATDEQIATFAELVTTTAPDDRPAPELNPDLMKSAPIRYLVQICGNPVMTEMALPLATHVERVLRFGLLHDNFLDRAHVRWRNAFFEALAARDEKRAREAVLKVIHVGASELYRILQAAESIRSVPLHIERAS</sequence>
<dbReference type="Gene3D" id="1.10.10.10">
    <property type="entry name" value="Winged helix-like DNA-binding domain superfamily/Winged helix DNA-binding domain"/>
    <property type="match status" value="1"/>
</dbReference>
<dbReference type="PANTHER" id="PTHR43537">
    <property type="entry name" value="TRANSCRIPTIONAL REGULATOR, GNTR FAMILY"/>
    <property type="match status" value="1"/>
</dbReference>
<dbReference type="PROSITE" id="PS50949">
    <property type="entry name" value="HTH_GNTR"/>
    <property type="match status" value="1"/>
</dbReference>
<keyword evidence="3" id="KW-0804">Transcription</keyword>
<dbReference type="SMART" id="SM00345">
    <property type="entry name" value="HTH_GNTR"/>
    <property type="match status" value="1"/>
</dbReference>
<dbReference type="InterPro" id="IPR008920">
    <property type="entry name" value="TF_FadR/GntR_C"/>
</dbReference>
<keyword evidence="6" id="KW-1185">Reference proteome</keyword>
<evidence type="ECO:0000256" key="1">
    <source>
        <dbReference type="ARBA" id="ARBA00023015"/>
    </source>
</evidence>
<dbReference type="InterPro" id="IPR036388">
    <property type="entry name" value="WH-like_DNA-bd_sf"/>
</dbReference>
<dbReference type="Gene3D" id="1.20.120.530">
    <property type="entry name" value="GntR ligand-binding domain-like"/>
    <property type="match status" value="1"/>
</dbReference>
<evidence type="ECO:0000313" key="5">
    <source>
        <dbReference type="EMBL" id="MER7180737.1"/>
    </source>
</evidence>
<comment type="caution">
    <text evidence="5">The sequence shown here is derived from an EMBL/GenBank/DDBJ whole genome shotgun (WGS) entry which is preliminary data.</text>
</comment>
<dbReference type="SUPFAM" id="SSF46785">
    <property type="entry name" value="Winged helix' DNA-binding domain"/>
    <property type="match status" value="1"/>
</dbReference>
<feature type="domain" description="HTH gntR-type" evidence="4">
    <location>
        <begin position="13"/>
        <end position="80"/>
    </location>
</feature>